<organism evidence="2 3">
    <name type="scientific">Porites evermanni</name>
    <dbReference type="NCBI Taxonomy" id="104178"/>
    <lineage>
        <taxon>Eukaryota</taxon>
        <taxon>Metazoa</taxon>
        <taxon>Cnidaria</taxon>
        <taxon>Anthozoa</taxon>
        <taxon>Hexacorallia</taxon>
        <taxon>Scleractinia</taxon>
        <taxon>Fungiina</taxon>
        <taxon>Poritidae</taxon>
        <taxon>Porites</taxon>
    </lineage>
</organism>
<feature type="compositionally biased region" description="Low complexity" evidence="1">
    <location>
        <begin position="25"/>
        <end position="41"/>
    </location>
</feature>
<protein>
    <submittedName>
        <fullName evidence="2">Uncharacterized protein</fullName>
    </submittedName>
</protein>
<name>A0ABN8S0Z3_9CNID</name>
<gene>
    <name evidence="2" type="ORF">PEVE_00015678</name>
</gene>
<dbReference type="Proteomes" id="UP001159427">
    <property type="component" value="Unassembled WGS sequence"/>
</dbReference>
<sequence length="92" mass="10540">NLARLRDIRQVPVEPRRPLSAIQPSNTDSSSTTDGDETSGTPISSKEPSIERQRETFEKRELELMAEVRDLRKRLAARRQQRAPDFVGHTQQ</sequence>
<comment type="caution">
    <text evidence="2">The sequence shown here is derived from an EMBL/GenBank/DDBJ whole genome shotgun (WGS) entry which is preliminary data.</text>
</comment>
<proteinExistence type="predicted"/>
<evidence type="ECO:0000313" key="2">
    <source>
        <dbReference type="EMBL" id="CAH3184720.1"/>
    </source>
</evidence>
<feature type="non-terminal residue" evidence="2">
    <location>
        <position position="1"/>
    </location>
</feature>
<accession>A0ABN8S0Z3</accession>
<feature type="region of interest" description="Disordered" evidence="1">
    <location>
        <begin position="1"/>
        <end position="56"/>
    </location>
</feature>
<dbReference type="EMBL" id="CALNXI010002210">
    <property type="protein sequence ID" value="CAH3184720.1"/>
    <property type="molecule type" value="Genomic_DNA"/>
</dbReference>
<evidence type="ECO:0000256" key="1">
    <source>
        <dbReference type="SAM" id="MobiDB-lite"/>
    </source>
</evidence>
<reference evidence="2 3" key="1">
    <citation type="submission" date="2022-05" db="EMBL/GenBank/DDBJ databases">
        <authorList>
            <consortium name="Genoscope - CEA"/>
            <person name="William W."/>
        </authorList>
    </citation>
    <scope>NUCLEOTIDE SEQUENCE [LARGE SCALE GENOMIC DNA]</scope>
</reference>
<evidence type="ECO:0000313" key="3">
    <source>
        <dbReference type="Proteomes" id="UP001159427"/>
    </source>
</evidence>
<keyword evidence="3" id="KW-1185">Reference proteome</keyword>
<feature type="compositionally biased region" description="Basic and acidic residues" evidence="1">
    <location>
        <begin position="1"/>
        <end position="17"/>
    </location>
</feature>